<gene>
    <name evidence="5" type="ORF">BUALT_Bualt19G0024700</name>
</gene>
<evidence type="ECO:0000256" key="3">
    <source>
        <dbReference type="SAM" id="Phobius"/>
    </source>
</evidence>
<keyword evidence="3" id="KW-1133">Transmembrane helix</keyword>
<dbReference type="Pfam" id="PF13837">
    <property type="entry name" value="Myb_DNA-bind_4"/>
    <property type="match status" value="1"/>
</dbReference>
<organism evidence="5 6">
    <name type="scientific">Buddleja alternifolia</name>
    <dbReference type="NCBI Taxonomy" id="168488"/>
    <lineage>
        <taxon>Eukaryota</taxon>
        <taxon>Viridiplantae</taxon>
        <taxon>Streptophyta</taxon>
        <taxon>Embryophyta</taxon>
        <taxon>Tracheophyta</taxon>
        <taxon>Spermatophyta</taxon>
        <taxon>Magnoliopsida</taxon>
        <taxon>eudicotyledons</taxon>
        <taxon>Gunneridae</taxon>
        <taxon>Pentapetalae</taxon>
        <taxon>asterids</taxon>
        <taxon>lamiids</taxon>
        <taxon>Lamiales</taxon>
        <taxon>Scrophulariaceae</taxon>
        <taxon>Buddlejeae</taxon>
        <taxon>Buddleja</taxon>
    </lineage>
</organism>
<dbReference type="PROSITE" id="PS50088">
    <property type="entry name" value="ANK_REPEAT"/>
    <property type="match status" value="1"/>
</dbReference>
<accession>A0AAV6W1X7</accession>
<dbReference type="FunFam" id="1.10.10.60:FF:000152">
    <property type="entry name" value="Trihelix transcription factor ASIL2"/>
    <property type="match status" value="1"/>
</dbReference>
<dbReference type="SUPFAM" id="SSF48403">
    <property type="entry name" value="Ankyrin repeat"/>
    <property type="match status" value="1"/>
</dbReference>
<dbReference type="Pfam" id="PF13857">
    <property type="entry name" value="Ank_5"/>
    <property type="match status" value="1"/>
</dbReference>
<evidence type="ECO:0000259" key="4">
    <source>
        <dbReference type="PROSITE" id="PS50090"/>
    </source>
</evidence>
<dbReference type="AlphaFoldDB" id="A0AAV6W1X7"/>
<dbReference type="PROSITE" id="PS50297">
    <property type="entry name" value="ANK_REP_REGION"/>
    <property type="match status" value="1"/>
</dbReference>
<dbReference type="InterPro" id="IPR002110">
    <property type="entry name" value="Ankyrin_rpt"/>
</dbReference>
<evidence type="ECO:0000256" key="1">
    <source>
        <dbReference type="PROSITE-ProRule" id="PRU00023"/>
    </source>
</evidence>
<dbReference type="InterPro" id="IPR036770">
    <property type="entry name" value="Ankyrin_rpt-contain_sf"/>
</dbReference>
<dbReference type="EMBL" id="WHWC01000019">
    <property type="protein sequence ID" value="KAG8363459.1"/>
    <property type="molecule type" value="Genomic_DNA"/>
</dbReference>
<dbReference type="PANTHER" id="PTHR31307:SF49">
    <property type="entry name" value="ALCOHOL DEHYDROGENASE TRANSCRIPTION FACTOR MYB_SANT-LIKE FAMILY PROTEIN"/>
    <property type="match status" value="1"/>
</dbReference>
<dbReference type="InterPro" id="IPR044823">
    <property type="entry name" value="ASIL1/2-like"/>
</dbReference>
<proteinExistence type="predicted"/>
<feature type="region of interest" description="Disordered" evidence="2">
    <location>
        <begin position="133"/>
        <end position="154"/>
    </location>
</feature>
<keyword evidence="3" id="KW-0812">Transmembrane</keyword>
<comment type="caution">
    <text evidence="5">The sequence shown here is derived from an EMBL/GenBank/DDBJ whole genome shotgun (WGS) entry which is preliminary data.</text>
</comment>
<feature type="domain" description="Myb-like" evidence="4">
    <location>
        <begin position="41"/>
        <end position="100"/>
    </location>
</feature>
<evidence type="ECO:0000256" key="2">
    <source>
        <dbReference type="SAM" id="MobiDB-lite"/>
    </source>
</evidence>
<evidence type="ECO:0000313" key="6">
    <source>
        <dbReference type="Proteomes" id="UP000826271"/>
    </source>
</evidence>
<reference evidence="5" key="1">
    <citation type="submission" date="2019-10" db="EMBL/GenBank/DDBJ databases">
        <authorList>
            <person name="Zhang R."/>
            <person name="Pan Y."/>
            <person name="Wang J."/>
            <person name="Ma R."/>
            <person name="Yu S."/>
        </authorList>
    </citation>
    <scope>NUCLEOTIDE SEQUENCE</scope>
    <source>
        <strain evidence="5">LA-IB0</strain>
        <tissue evidence="5">Leaf</tissue>
    </source>
</reference>
<dbReference type="InterPro" id="IPR044822">
    <property type="entry name" value="Myb_DNA-bind_4"/>
</dbReference>
<dbReference type="InterPro" id="IPR001005">
    <property type="entry name" value="SANT/Myb"/>
</dbReference>
<protein>
    <recommendedName>
        <fullName evidence="4">Myb-like domain-containing protein</fullName>
    </recommendedName>
</protein>
<evidence type="ECO:0000313" key="5">
    <source>
        <dbReference type="EMBL" id="KAG8363459.1"/>
    </source>
</evidence>
<feature type="transmembrane region" description="Helical" evidence="3">
    <location>
        <begin position="630"/>
        <end position="650"/>
    </location>
</feature>
<name>A0AAV6W1X7_9LAMI</name>
<dbReference type="SMART" id="SM00595">
    <property type="entry name" value="MADF"/>
    <property type="match status" value="1"/>
</dbReference>
<keyword evidence="3" id="KW-0472">Membrane</keyword>
<dbReference type="Proteomes" id="UP000826271">
    <property type="component" value="Unassembled WGS sequence"/>
</dbReference>
<dbReference type="Gene3D" id="1.25.40.20">
    <property type="entry name" value="Ankyrin repeat-containing domain"/>
    <property type="match status" value="1"/>
</dbReference>
<feature type="transmembrane region" description="Helical" evidence="3">
    <location>
        <begin position="670"/>
        <end position="691"/>
    </location>
</feature>
<dbReference type="Gene3D" id="1.10.10.60">
    <property type="entry name" value="Homeodomain-like"/>
    <property type="match status" value="1"/>
</dbReference>
<keyword evidence="6" id="KW-1185">Reference proteome</keyword>
<feature type="transmembrane region" description="Helical" evidence="3">
    <location>
        <begin position="727"/>
        <end position="746"/>
    </location>
</feature>
<sequence length="764" mass="85017">MATFISPSNHDDDDHNIPTATLALPSIATASASRRLPPPCWSPEETVALIDAYRDKWYSLRRGNLRANHWQEVADDVASKCPNNPPKTAVQCRHKMEKLRKRYRAEIQRAAAHGGVRKYSSSWVHFMSMYSMEKGPNNNPTPPSSSDEEEDDSKNSIKRINDLYNYNNQKGSFGNLGFEGNGGTPGVRIKIPGRVGTGPSVAKVYTKFDEIGVQNSSYSNPRFANSIAVANGVGSSKVVRDGFVSRGEMGKRAGEVLKKNDGDGGVGEVVAAIQAMGEGFMRIEKVKMDMVRQVEEMRMEMELKRTEMILESQQRIVDAFAKAISERSTKRAKRMPNSPEMLNWEVSKVGAFMLLDQLVNFDCKAASMAFSIRIVLLLISSIHDAEERGLMRFWPNSWFDRDGVRPIDVASAYGFVEMVRELLILAPNPAEICCLPGKDCKSAIHHASINGRVDVLDELMEKCPDCIRDVTSFGETALHLAVKYYKFEVFKSLLQWLERLGIMEVVNSKDKDGNTALHYAASRKQLEVVELLLDGNATTRNVVEVNAKNSNGLTAMDLLKFLIESSSDSRLKQVLQDASGSYVVVPPPVPVETSLEVPIAPSVDRKKPKGWAEMIEFFKFNYERDSASELCNALLVVAALFVTLAFQAIINLPSHIFPDDDHSSGDQYSQVTYLAGTTCLLFASIVTMDFLTTNMPFKREMFAASFSLRVCWGCSLGNSNLSSTAKWLIYSISFLVISLRWIPNLLTKIRGRRNNNPNPSEPGP</sequence>
<dbReference type="PROSITE" id="PS50090">
    <property type="entry name" value="MYB_LIKE"/>
    <property type="match status" value="1"/>
</dbReference>
<feature type="repeat" description="ANK" evidence="1">
    <location>
        <begin position="512"/>
        <end position="537"/>
    </location>
</feature>
<dbReference type="SMART" id="SM00248">
    <property type="entry name" value="ANK"/>
    <property type="match status" value="4"/>
</dbReference>
<dbReference type="Pfam" id="PF12796">
    <property type="entry name" value="Ank_2"/>
    <property type="match status" value="1"/>
</dbReference>
<dbReference type="PANTHER" id="PTHR31307">
    <property type="entry name" value="TRIHELIX TRANSCRIPTION FACTOR ASIL2"/>
    <property type="match status" value="1"/>
</dbReference>
<keyword evidence="1" id="KW-0040">ANK repeat</keyword>